<protein>
    <submittedName>
        <fullName evidence="1">Uncharacterized protein</fullName>
    </submittedName>
</protein>
<dbReference type="Proteomes" id="UP000193622">
    <property type="component" value="Unassembled WGS sequence"/>
</dbReference>
<evidence type="ECO:0000313" key="2">
    <source>
        <dbReference type="Proteomes" id="UP000193622"/>
    </source>
</evidence>
<reference evidence="1 2" key="1">
    <citation type="submission" date="2016-01" db="EMBL/GenBank/DDBJ databases">
        <title>The new phylogeny of the genus Mycobacterium.</title>
        <authorList>
            <person name="Tarcisio F."/>
            <person name="Conor M."/>
            <person name="Antonella G."/>
            <person name="Elisabetta G."/>
            <person name="Giulia F.S."/>
            <person name="Sara T."/>
            <person name="Anna F."/>
            <person name="Clotilde B."/>
            <person name="Roberto B."/>
            <person name="Veronica D.S."/>
            <person name="Fabio R."/>
            <person name="Monica P."/>
            <person name="Olivier J."/>
            <person name="Enrico T."/>
            <person name="Nicola S."/>
        </authorList>
    </citation>
    <scope>NUCLEOTIDE SEQUENCE [LARGE SCALE GENOMIC DNA]</scope>
    <source>
        <strain evidence="1 2">DSM 45541</strain>
    </source>
</reference>
<sequence length="85" mass="9456">MKTLNGLIRRREPVRTVYVVTDRLHRERCVHVTADEITTIVSAWLAQLGAHSFLAEDFARTLREGDWASAHAIAEALSVDVTVAA</sequence>
<evidence type="ECO:0000313" key="1">
    <source>
        <dbReference type="EMBL" id="ORV84347.1"/>
    </source>
</evidence>
<comment type="caution">
    <text evidence="1">The sequence shown here is derived from an EMBL/GenBank/DDBJ whole genome shotgun (WGS) entry which is preliminary data.</text>
</comment>
<name>A0A1X1WCN9_MYCIR</name>
<gene>
    <name evidence="1" type="ORF">AWC12_23100</name>
</gene>
<accession>A0A1X1WCN9</accession>
<proteinExistence type="predicted"/>
<organism evidence="1 2">
    <name type="scientific">Mycolicibacterium iranicum</name>
    <name type="common">Mycobacterium iranicum</name>
    <dbReference type="NCBI Taxonomy" id="912594"/>
    <lineage>
        <taxon>Bacteria</taxon>
        <taxon>Bacillati</taxon>
        <taxon>Actinomycetota</taxon>
        <taxon>Actinomycetes</taxon>
        <taxon>Mycobacteriales</taxon>
        <taxon>Mycobacteriaceae</taxon>
        <taxon>Mycolicibacterium</taxon>
    </lineage>
</organism>
<dbReference type="EMBL" id="LQPC01000047">
    <property type="protein sequence ID" value="ORV84347.1"/>
    <property type="molecule type" value="Genomic_DNA"/>
</dbReference>
<dbReference type="AlphaFoldDB" id="A0A1X1WCN9"/>
<dbReference type="RefSeq" id="WP_085177085.1">
    <property type="nucleotide sequence ID" value="NZ_LQPC01000047.1"/>
</dbReference>